<name>A0A934KDS1_9BACT</name>
<evidence type="ECO:0000256" key="3">
    <source>
        <dbReference type="ARBA" id="ARBA00022679"/>
    </source>
</evidence>
<accession>A0A934KDS1</accession>
<dbReference type="RefSeq" id="WP_338205292.1">
    <property type="nucleotide sequence ID" value="NZ_JAEKNR010000237.1"/>
</dbReference>
<evidence type="ECO:0000313" key="6">
    <source>
        <dbReference type="Proteomes" id="UP000612893"/>
    </source>
</evidence>
<dbReference type="FunFam" id="3.90.550.10:FF:000122">
    <property type="entry name" value="Dolichol-phosphate mannosyltransferase subunit 1"/>
    <property type="match status" value="1"/>
</dbReference>
<dbReference type="InterPro" id="IPR039528">
    <property type="entry name" value="DPM1-like"/>
</dbReference>
<evidence type="ECO:0000256" key="2">
    <source>
        <dbReference type="ARBA" id="ARBA00022676"/>
    </source>
</evidence>
<dbReference type="InterPro" id="IPR029044">
    <property type="entry name" value="Nucleotide-diphossugar_trans"/>
</dbReference>
<dbReference type="Pfam" id="PF00535">
    <property type="entry name" value="Glycos_transf_2"/>
    <property type="match status" value="1"/>
</dbReference>
<dbReference type="EMBL" id="JAEKNR010000237">
    <property type="protein sequence ID" value="MBJ7601168.1"/>
    <property type="molecule type" value="Genomic_DNA"/>
</dbReference>
<dbReference type="PANTHER" id="PTHR43398">
    <property type="entry name" value="DOLICHOL-PHOSPHATE MANNOSYLTRANSFERASE SUBUNIT 1"/>
    <property type="match status" value="1"/>
</dbReference>
<keyword evidence="3" id="KW-0808">Transferase</keyword>
<feature type="domain" description="Glycosyltransferase 2-like" evidence="4">
    <location>
        <begin position="10"/>
        <end position="171"/>
    </location>
</feature>
<evidence type="ECO:0000256" key="1">
    <source>
        <dbReference type="ARBA" id="ARBA00006739"/>
    </source>
</evidence>
<evidence type="ECO:0000259" key="4">
    <source>
        <dbReference type="Pfam" id="PF00535"/>
    </source>
</evidence>
<dbReference type="AlphaFoldDB" id="A0A934KDS1"/>
<gene>
    <name evidence="5" type="ORF">JF922_24235</name>
</gene>
<dbReference type="InterPro" id="IPR001173">
    <property type="entry name" value="Glyco_trans_2-like"/>
</dbReference>
<keyword evidence="2" id="KW-0328">Glycosyltransferase</keyword>
<dbReference type="GO" id="GO:0009247">
    <property type="term" value="P:glycolipid biosynthetic process"/>
    <property type="evidence" value="ECO:0007669"/>
    <property type="project" value="TreeGrafter"/>
</dbReference>
<dbReference type="PANTHER" id="PTHR43398:SF1">
    <property type="entry name" value="DOLICHOL-PHOSPHATE MANNOSYLTRANSFERASE SUBUNIT 1"/>
    <property type="match status" value="1"/>
</dbReference>
<organism evidence="5 6">
    <name type="scientific">Candidatus Nephthysia bennettiae</name>
    <dbReference type="NCBI Taxonomy" id="3127016"/>
    <lineage>
        <taxon>Bacteria</taxon>
        <taxon>Bacillati</taxon>
        <taxon>Candidatus Dormiibacterota</taxon>
        <taxon>Candidatus Dormibacteria</taxon>
        <taxon>Candidatus Dormibacterales</taxon>
        <taxon>Candidatus Dormibacteraceae</taxon>
        <taxon>Candidatus Nephthysia</taxon>
    </lineage>
</organism>
<dbReference type="GO" id="GO:0004582">
    <property type="term" value="F:dolichyl-phosphate beta-D-mannosyltransferase activity"/>
    <property type="evidence" value="ECO:0007669"/>
    <property type="project" value="InterPro"/>
</dbReference>
<reference evidence="5" key="1">
    <citation type="submission" date="2020-10" db="EMBL/GenBank/DDBJ databases">
        <title>Ca. Dormibacterota MAGs.</title>
        <authorList>
            <person name="Montgomery K."/>
        </authorList>
    </citation>
    <scope>NUCLEOTIDE SEQUENCE [LARGE SCALE GENOMIC DNA]</scope>
    <source>
        <strain evidence="5">SC8812_S17_10</strain>
    </source>
</reference>
<sequence>MSQAGLKVLVVVPTYNERENLERAVLGIRRCGYDVLVVDDSSPDGTAELARQLGGHDSGVMLKHRPGKMGLGSAYVEGFRYGLERGYDFFVEMDADGSHRAEHLRNIVETAAANGGLAIGSRYVAGGEIVGWGWHRRLLSSGANLYCRMVLGLRVRDCTAGFRCYTRALLSAIDLDRVFSQGYSFQVEMLYRCVRLGFPVTEVPIRFEDRVAGQSKVSQGEVGKALLAVLRLRLRLRKDRSRAETR</sequence>
<evidence type="ECO:0000313" key="5">
    <source>
        <dbReference type="EMBL" id="MBJ7601168.1"/>
    </source>
</evidence>
<dbReference type="Gene3D" id="3.90.550.10">
    <property type="entry name" value="Spore Coat Polysaccharide Biosynthesis Protein SpsA, Chain A"/>
    <property type="match status" value="1"/>
</dbReference>
<comment type="similarity">
    <text evidence="1">Belongs to the glycosyltransferase 2 family.</text>
</comment>
<keyword evidence="6" id="KW-1185">Reference proteome</keyword>
<dbReference type="Proteomes" id="UP000612893">
    <property type="component" value="Unassembled WGS sequence"/>
</dbReference>
<dbReference type="CDD" id="cd06442">
    <property type="entry name" value="DPM1_like"/>
    <property type="match status" value="1"/>
</dbReference>
<dbReference type="SUPFAM" id="SSF53448">
    <property type="entry name" value="Nucleotide-diphospho-sugar transferases"/>
    <property type="match status" value="1"/>
</dbReference>
<dbReference type="GO" id="GO:0016020">
    <property type="term" value="C:membrane"/>
    <property type="evidence" value="ECO:0007669"/>
    <property type="project" value="GOC"/>
</dbReference>
<comment type="caution">
    <text evidence="5">The sequence shown here is derived from an EMBL/GenBank/DDBJ whole genome shotgun (WGS) entry which is preliminary data.</text>
</comment>
<protein>
    <submittedName>
        <fullName evidence="5">Polyprenol monophosphomannose synthase</fullName>
    </submittedName>
</protein>
<proteinExistence type="inferred from homology"/>